<dbReference type="EMBL" id="ACQT01000545">
    <property type="protein sequence ID" value="EER57667.1"/>
    <property type="molecule type" value="Genomic_DNA"/>
</dbReference>
<feature type="chain" id="PRO_5002957773" description="Secreted protein" evidence="1">
    <location>
        <begin position="41"/>
        <end position="67"/>
    </location>
</feature>
<accession>C5TCY0</accession>
<keyword evidence="1" id="KW-0732">Signal</keyword>
<gene>
    <name evidence="2" type="ORF">AcdelDRAFT_4761</name>
</gene>
<evidence type="ECO:0008006" key="4">
    <source>
        <dbReference type="Google" id="ProtNLM"/>
    </source>
</evidence>
<dbReference type="PATRIC" id="fig|573060.9.peg.142"/>
<reference evidence="2 3" key="1">
    <citation type="submission" date="2009-05" db="EMBL/GenBank/DDBJ databases">
        <title>The draft genome of Acidovorax delafieldii 2AN.</title>
        <authorList>
            <consortium name="US DOE Joint Genome Institute (JGI-PGF)"/>
            <person name="Lucas S."/>
            <person name="Copeland A."/>
            <person name="Lapidus A."/>
            <person name="Glavina del Rio T."/>
            <person name="Tice H."/>
            <person name="Bruce D."/>
            <person name="Goodwin L."/>
            <person name="Pitluck S."/>
            <person name="Larimer F."/>
            <person name="Land M.L."/>
            <person name="Hauser L."/>
            <person name="Shelobolina E.S."/>
            <person name="Picardal F."/>
            <person name="Roden E."/>
            <person name="Emerson D."/>
        </authorList>
    </citation>
    <scope>NUCLEOTIDE SEQUENCE [LARGE SCALE GENOMIC DNA]</scope>
    <source>
        <strain evidence="2 3">2AN</strain>
    </source>
</reference>
<keyword evidence="3" id="KW-1185">Reference proteome</keyword>
<proteinExistence type="predicted"/>
<organism evidence="2 3">
    <name type="scientific">Acidovorax delafieldii 2AN</name>
    <dbReference type="NCBI Taxonomy" id="573060"/>
    <lineage>
        <taxon>Bacteria</taxon>
        <taxon>Pseudomonadati</taxon>
        <taxon>Pseudomonadota</taxon>
        <taxon>Betaproteobacteria</taxon>
        <taxon>Burkholderiales</taxon>
        <taxon>Comamonadaceae</taxon>
        <taxon>Acidovorax</taxon>
    </lineage>
</organism>
<name>C5TCY0_ACIDE</name>
<evidence type="ECO:0000256" key="1">
    <source>
        <dbReference type="SAM" id="SignalP"/>
    </source>
</evidence>
<evidence type="ECO:0000313" key="3">
    <source>
        <dbReference type="Proteomes" id="UP000003856"/>
    </source>
</evidence>
<sequence>MLCMNTSAVATRACSAACAAGCLRSSARLFLLRLAPRNMAAMPGSVPGPVWRVESPSGGSTLMTSAP</sequence>
<feature type="signal peptide" evidence="1">
    <location>
        <begin position="1"/>
        <end position="40"/>
    </location>
</feature>
<dbReference type="AlphaFoldDB" id="C5TCY0"/>
<dbReference type="Proteomes" id="UP000003856">
    <property type="component" value="Unassembled WGS sequence"/>
</dbReference>
<protein>
    <recommendedName>
        <fullName evidence="4">Secreted protein</fullName>
    </recommendedName>
</protein>
<comment type="caution">
    <text evidence="2">The sequence shown here is derived from an EMBL/GenBank/DDBJ whole genome shotgun (WGS) entry which is preliminary data.</text>
</comment>
<evidence type="ECO:0000313" key="2">
    <source>
        <dbReference type="EMBL" id="EER57667.1"/>
    </source>
</evidence>